<name>A0A1V5M676_UNCT6</name>
<accession>A0A1V5M676</accession>
<dbReference type="AlphaFoldDB" id="A0A1V5M676"/>
<evidence type="ECO:0000313" key="1">
    <source>
        <dbReference type="EMBL" id="OPZ88692.1"/>
    </source>
</evidence>
<comment type="caution">
    <text evidence="1">The sequence shown here is derived from an EMBL/GenBank/DDBJ whole genome shotgun (WGS) entry which is preliminary data.</text>
</comment>
<organism evidence="1 2">
    <name type="scientific">candidate division TA06 bacterium ADurb.Bin417</name>
    <dbReference type="NCBI Taxonomy" id="1852828"/>
    <lineage>
        <taxon>Bacteria</taxon>
        <taxon>Bacteria division TA06</taxon>
    </lineage>
</organism>
<evidence type="ECO:0000313" key="2">
    <source>
        <dbReference type="Proteomes" id="UP000485484"/>
    </source>
</evidence>
<reference evidence="1 2" key="1">
    <citation type="submission" date="2017-02" db="EMBL/GenBank/DDBJ databases">
        <title>Delving into the versatile metabolic prowess of the omnipresent phylum Bacteroidetes.</title>
        <authorList>
            <person name="Nobu M.K."/>
            <person name="Mei R."/>
            <person name="Narihiro T."/>
            <person name="Kuroda K."/>
            <person name="Liu W.-T."/>
        </authorList>
    </citation>
    <scope>NUCLEOTIDE SEQUENCE [LARGE SCALE GENOMIC DNA]</scope>
    <source>
        <strain evidence="1">ADurb.Bin417</strain>
    </source>
</reference>
<gene>
    <name evidence="1" type="ORF">BWY73_01628</name>
</gene>
<proteinExistence type="predicted"/>
<dbReference type="EMBL" id="MWAK01000467">
    <property type="protein sequence ID" value="OPZ88692.1"/>
    <property type="molecule type" value="Genomic_DNA"/>
</dbReference>
<protein>
    <submittedName>
        <fullName evidence="1">Uncharacterized protein</fullName>
    </submittedName>
</protein>
<dbReference type="Proteomes" id="UP000485484">
    <property type="component" value="Unassembled WGS sequence"/>
</dbReference>
<sequence length="89" mass="9784">MLGVILLVKSQTERDRPFVKALREARPKLGGKAITLTTTGPAMPGITAETKLPLIRVLDAHGTVMDELQEVADLARLPELARELTEHHH</sequence>